<name>A0A9Q8SCF9_9PEZI</name>
<organism evidence="1 2">
    <name type="scientific">Colletotrichum lupini</name>
    <dbReference type="NCBI Taxonomy" id="145971"/>
    <lineage>
        <taxon>Eukaryota</taxon>
        <taxon>Fungi</taxon>
        <taxon>Dikarya</taxon>
        <taxon>Ascomycota</taxon>
        <taxon>Pezizomycotina</taxon>
        <taxon>Sordariomycetes</taxon>
        <taxon>Hypocreomycetidae</taxon>
        <taxon>Glomerellales</taxon>
        <taxon>Glomerellaceae</taxon>
        <taxon>Colletotrichum</taxon>
        <taxon>Colletotrichum acutatum species complex</taxon>
    </lineage>
</organism>
<gene>
    <name evidence="1" type="ORF">CLUP02_01159</name>
</gene>
<evidence type="ECO:0000313" key="2">
    <source>
        <dbReference type="Proteomes" id="UP000830671"/>
    </source>
</evidence>
<evidence type="ECO:0000313" key="1">
    <source>
        <dbReference type="EMBL" id="UQC74508.1"/>
    </source>
</evidence>
<dbReference type="EMBL" id="CP019471">
    <property type="protein sequence ID" value="UQC74508.1"/>
    <property type="molecule type" value="Genomic_DNA"/>
</dbReference>
<protein>
    <submittedName>
        <fullName evidence="1">Uncharacterized protein</fullName>
    </submittedName>
</protein>
<dbReference type="Proteomes" id="UP000830671">
    <property type="component" value="Chromosome 1"/>
</dbReference>
<dbReference type="RefSeq" id="XP_049136158.1">
    <property type="nucleotide sequence ID" value="XM_049280201.1"/>
</dbReference>
<reference evidence="1" key="1">
    <citation type="journal article" date="2021" name="Mol. Plant Microbe Interact.">
        <title>Complete Genome Sequence of the Plant-Pathogenic Fungus Colletotrichum lupini.</title>
        <authorList>
            <person name="Baroncelli R."/>
            <person name="Pensec F."/>
            <person name="Da Lio D."/>
            <person name="Boufleur T."/>
            <person name="Vicente I."/>
            <person name="Sarrocco S."/>
            <person name="Picot A."/>
            <person name="Baraldi E."/>
            <person name="Sukno S."/>
            <person name="Thon M."/>
            <person name="Le Floch G."/>
        </authorList>
    </citation>
    <scope>NUCLEOTIDE SEQUENCE</scope>
    <source>
        <strain evidence="1">IMI 504893</strain>
    </source>
</reference>
<sequence length="337" mass="36576">MHQDPQVPIEECLSIAAAVSRAARARRLSFHAFSCSCESSLDKKRVAAEVVLPLALASNATFLAPILSFNRPSLHFRSSEAKLLKNITSFITVSVPNLEVTIGASAGATRETDDFLLRIVDDVPSAATLILPIRPFFDPFSCPPMNFLELPFLLMNSAPPSILSISSTLDSSLLGDLLFSSSAITEYSKYLGRSFSALPPLPTLSSVQHTDYPSCNFFFSLPGLLPTTLSRIKVLFNAPSTKHQAPSTCKATSGAAQLESARSTHPGLRLSLNASTTAYVPCAISHAPAFWHDITPLLAFSRDTGHNASIRTRRIYSTQYRKEDEIGFKPAKYAIPS</sequence>
<keyword evidence="2" id="KW-1185">Reference proteome</keyword>
<proteinExistence type="predicted"/>
<dbReference type="KEGG" id="clup:CLUP02_01159"/>
<dbReference type="GeneID" id="73335211"/>
<accession>A0A9Q8SCF9</accession>
<dbReference type="AlphaFoldDB" id="A0A9Q8SCF9"/>